<name>A0ABY4YXE0_9MICO</name>
<evidence type="ECO:0000259" key="12">
    <source>
        <dbReference type="Pfam" id="PF02744"/>
    </source>
</evidence>
<dbReference type="Gene3D" id="3.30.428.10">
    <property type="entry name" value="HIT-like"/>
    <property type="match status" value="2"/>
</dbReference>
<dbReference type="PIRSF" id="PIRSF000808">
    <property type="entry name" value="GalT"/>
    <property type="match status" value="1"/>
</dbReference>
<dbReference type="GO" id="GO:0008108">
    <property type="term" value="F:UDP-glucose:hexose-1-phosphate uridylyltransferase activity"/>
    <property type="evidence" value="ECO:0007669"/>
    <property type="project" value="UniProtKB-EC"/>
</dbReference>
<dbReference type="Pfam" id="PF01087">
    <property type="entry name" value="GalP_UDP_transf"/>
    <property type="match status" value="1"/>
</dbReference>
<evidence type="ECO:0000256" key="10">
    <source>
        <dbReference type="NCBIfam" id="TIGR00209"/>
    </source>
</evidence>
<dbReference type="InterPro" id="IPR005850">
    <property type="entry name" value="GalP_Utransf_C"/>
</dbReference>
<evidence type="ECO:0000256" key="8">
    <source>
        <dbReference type="ARBA" id="ARBA00023144"/>
    </source>
</evidence>
<sequence length="359" mass="40579">MVKMTRTSLADQRELIYFDHDGSPARAMVDPRSLPTVSSSSQLRWDPLLEEWVMMASHRQSRTFLPPANECPLCPSREGHQSEVPADDYDVVVFENRFPSLSTHADAGPLESDNPLIPIRPGFGRCEVVCFSSNHDASFADLTVQDADLVIEAWAQRTTELSQLEGVEQVFCFESRGREIGVTLSHPHGQIYAYPFLTPRTERMRAAVRRHRERTGEDLHATLLKAELEAQVRVISETPHWVAFVPGAARWPVEVHVYPRRRVRTLAELDAAERADLAGVYLDLLRRFDHLYDAPLPYIAAWHQGGVKDPEELDYLHLQLFSIRRTADKLKYLAGSESGMGAFVTDALPEAIAQRLRDA</sequence>
<dbReference type="InterPro" id="IPR036265">
    <property type="entry name" value="HIT-like_sf"/>
</dbReference>
<dbReference type="Pfam" id="PF02744">
    <property type="entry name" value="GalP_UDP_tr_C"/>
    <property type="match status" value="1"/>
</dbReference>
<evidence type="ECO:0000256" key="5">
    <source>
        <dbReference type="ARBA" id="ARBA00022695"/>
    </source>
</evidence>
<comment type="similarity">
    <text evidence="2">Belongs to the galactose-1-phosphate uridylyltransferase type 1 family.</text>
</comment>
<dbReference type="Proteomes" id="UP001056455">
    <property type="component" value="Chromosome"/>
</dbReference>
<evidence type="ECO:0000256" key="9">
    <source>
        <dbReference type="ARBA" id="ARBA00023277"/>
    </source>
</evidence>
<evidence type="ECO:0000256" key="1">
    <source>
        <dbReference type="ARBA" id="ARBA00001947"/>
    </source>
</evidence>
<evidence type="ECO:0000256" key="2">
    <source>
        <dbReference type="ARBA" id="ARBA00010951"/>
    </source>
</evidence>
<organism evidence="13 14">
    <name type="scientific">Ornithinimicrobium faecis</name>
    <dbReference type="NCBI Taxonomy" id="2934158"/>
    <lineage>
        <taxon>Bacteria</taxon>
        <taxon>Bacillati</taxon>
        <taxon>Actinomycetota</taxon>
        <taxon>Actinomycetes</taxon>
        <taxon>Micrococcales</taxon>
        <taxon>Ornithinimicrobiaceae</taxon>
        <taxon>Ornithinimicrobium</taxon>
    </lineage>
</organism>
<dbReference type="SUPFAM" id="SSF54197">
    <property type="entry name" value="HIT-like"/>
    <property type="match status" value="2"/>
</dbReference>
<reference evidence="13" key="1">
    <citation type="submission" date="2022-06" db="EMBL/GenBank/DDBJ databases">
        <title>Ornithinimicrobium HY1793.</title>
        <authorList>
            <person name="Huang Y."/>
        </authorList>
    </citation>
    <scope>NUCLEOTIDE SEQUENCE</scope>
    <source>
        <strain evidence="13">HY1793</strain>
    </source>
</reference>
<accession>A0ABY4YXE0</accession>
<evidence type="ECO:0000259" key="11">
    <source>
        <dbReference type="Pfam" id="PF01087"/>
    </source>
</evidence>
<proteinExistence type="inferred from homology"/>
<feature type="domain" description="Galactose-1-phosphate uridyl transferase C-terminal" evidence="12">
    <location>
        <begin position="213"/>
        <end position="319"/>
    </location>
</feature>
<dbReference type="PANTHER" id="PTHR11943:SF1">
    <property type="entry name" value="GALACTOSE-1-PHOSPHATE URIDYLYLTRANSFERASE"/>
    <property type="match status" value="1"/>
</dbReference>
<keyword evidence="14" id="KW-1185">Reference proteome</keyword>
<dbReference type="NCBIfam" id="TIGR00209">
    <property type="entry name" value="galT_1"/>
    <property type="match status" value="1"/>
</dbReference>
<feature type="domain" description="Galactose-1-phosphate uridyl transferase N-terminal" evidence="11">
    <location>
        <begin position="40"/>
        <end position="197"/>
    </location>
</feature>
<evidence type="ECO:0000313" key="14">
    <source>
        <dbReference type="Proteomes" id="UP001056455"/>
    </source>
</evidence>
<dbReference type="InterPro" id="IPR001937">
    <property type="entry name" value="GalP_UDPtransf1"/>
</dbReference>
<protein>
    <recommendedName>
        <fullName evidence="3 10">Galactose-1-phosphate uridylyltransferase</fullName>
        <ecNumber evidence="10">2.7.7.12</ecNumber>
    </recommendedName>
</protein>
<gene>
    <name evidence="13" type="primary">galT</name>
    <name evidence="13" type="ORF">NF556_07160</name>
</gene>
<keyword evidence="4 13" id="KW-0808">Transferase</keyword>
<keyword evidence="6" id="KW-0479">Metal-binding</keyword>
<dbReference type="InterPro" id="IPR005849">
    <property type="entry name" value="GalP_Utransf_N"/>
</dbReference>
<evidence type="ECO:0000256" key="3">
    <source>
        <dbReference type="ARBA" id="ARBA00016340"/>
    </source>
</evidence>
<evidence type="ECO:0000256" key="4">
    <source>
        <dbReference type="ARBA" id="ARBA00022679"/>
    </source>
</evidence>
<keyword evidence="5 13" id="KW-0548">Nucleotidyltransferase</keyword>
<dbReference type="EMBL" id="CP099489">
    <property type="protein sequence ID" value="USQ81421.1"/>
    <property type="molecule type" value="Genomic_DNA"/>
</dbReference>
<dbReference type="PANTHER" id="PTHR11943">
    <property type="entry name" value="GALACTOSE-1-PHOSPHATE URIDYLYLTRANSFERASE"/>
    <property type="match status" value="1"/>
</dbReference>
<dbReference type="EC" id="2.7.7.12" evidence="10"/>
<keyword evidence="8" id="KW-0299">Galactose metabolism</keyword>
<keyword evidence="7" id="KW-0862">Zinc</keyword>
<evidence type="ECO:0000256" key="6">
    <source>
        <dbReference type="ARBA" id="ARBA00022723"/>
    </source>
</evidence>
<evidence type="ECO:0000256" key="7">
    <source>
        <dbReference type="ARBA" id="ARBA00022833"/>
    </source>
</evidence>
<keyword evidence="9" id="KW-0119">Carbohydrate metabolism</keyword>
<comment type="cofactor">
    <cofactor evidence="1">
        <name>Zn(2+)</name>
        <dbReference type="ChEBI" id="CHEBI:29105"/>
    </cofactor>
</comment>
<evidence type="ECO:0000313" key="13">
    <source>
        <dbReference type="EMBL" id="USQ81421.1"/>
    </source>
</evidence>